<feature type="domain" description="Transposable element P transposase-like RNase H" evidence="2">
    <location>
        <begin position="1"/>
        <end position="77"/>
    </location>
</feature>
<gene>
    <name evidence="3" type="ORF">HPB48_023105</name>
</gene>
<protein>
    <recommendedName>
        <fullName evidence="2">Transposable element P transposase-like RNase H domain-containing protein</fullName>
    </recommendedName>
</protein>
<comment type="caution">
    <text evidence="3">The sequence shown here is derived from an EMBL/GenBank/DDBJ whole genome shotgun (WGS) entry which is preliminary data.</text>
</comment>
<accession>A0A9J6GMS9</accession>
<reference evidence="3 4" key="1">
    <citation type="journal article" date="2020" name="Cell">
        <title>Large-Scale Comparative Analyses of Tick Genomes Elucidate Their Genetic Diversity and Vector Capacities.</title>
        <authorList>
            <consortium name="Tick Genome and Microbiome Consortium (TIGMIC)"/>
            <person name="Jia N."/>
            <person name="Wang J."/>
            <person name="Shi W."/>
            <person name="Du L."/>
            <person name="Sun Y."/>
            <person name="Zhan W."/>
            <person name="Jiang J.F."/>
            <person name="Wang Q."/>
            <person name="Zhang B."/>
            <person name="Ji P."/>
            <person name="Bell-Sakyi L."/>
            <person name="Cui X.M."/>
            <person name="Yuan T.T."/>
            <person name="Jiang B.G."/>
            <person name="Yang W.F."/>
            <person name="Lam T.T."/>
            <person name="Chang Q.C."/>
            <person name="Ding S.J."/>
            <person name="Wang X.J."/>
            <person name="Zhu J.G."/>
            <person name="Ruan X.D."/>
            <person name="Zhao L."/>
            <person name="Wei J.T."/>
            <person name="Ye R.Z."/>
            <person name="Que T.C."/>
            <person name="Du C.H."/>
            <person name="Zhou Y.H."/>
            <person name="Cheng J.X."/>
            <person name="Dai P.F."/>
            <person name="Guo W.B."/>
            <person name="Han X.H."/>
            <person name="Huang E.J."/>
            <person name="Li L.F."/>
            <person name="Wei W."/>
            <person name="Gao Y.C."/>
            <person name="Liu J.Z."/>
            <person name="Shao H.Z."/>
            <person name="Wang X."/>
            <person name="Wang C.C."/>
            <person name="Yang T.C."/>
            <person name="Huo Q.B."/>
            <person name="Li W."/>
            <person name="Chen H.Y."/>
            <person name="Chen S.E."/>
            <person name="Zhou L.G."/>
            <person name="Ni X.B."/>
            <person name="Tian J.H."/>
            <person name="Sheng Y."/>
            <person name="Liu T."/>
            <person name="Pan Y.S."/>
            <person name="Xia L.Y."/>
            <person name="Li J."/>
            <person name="Zhao F."/>
            <person name="Cao W.C."/>
        </authorList>
    </citation>
    <scope>NUCLEOTIDE SEQUENCE [LARGE SCALE GENOMIC DNA]</scope>
    <source>
        <strain evidence="3">HaeL-2018</strain>
    </source>
</reference>
<evidence type="ECO:0000313" key="4">
    <source>
        <dbReference type="Proteomes" id="UP000821853"/>
    </source>
</evidence>
<dbReference type="EMBL" id="JABSTR010000007">
    <property type="protein sequence ID" value="KAH9375847.1"/>
    <property type="molecule type" value="Genomic_DNA"/>
</dbReference>
<keyword evidence="1" id="KW-0812">Transmembrane</keyword>
<dbReference type="Proteomes" id="UP000821853">
    <property type="component" value="Chromosome 5"/>
</dbReference>
<keyword evidence="4" id="KW-1185">Reference proteome</keyword>
<dbReference type="InterPro" id="IPR048365">
    <property type="entry name" value="TNP-like_RNaseH_N"/>
</dbReference>
<keyword evidence="1" id="KW-1133">Transmembrane helix</keyword>
<keyword evidence="1" id="KW-0472">Membrane</keyword>
<evidence type="ECO:0000256" key="1">
    <source>
        <dbReference type="SAM" id="Phobius"/>
    </source>
</evidence>
<dbReference type="AlphaFoldDB" id="A0A9J6GMS9"/>
<proteinExistence type="predicted"/>
<dbReference type="VEuPathDB" id="VectorBase:HLOH_060954"/>
<dbReference type="Pfam" id="PF21787">
    <property type="entry name" value="TNP-like_RNaseH_N"/>
    <property type="match status" value="1"/>
</dbReference>
<organism evidence="3 4">
    <name type="scientific">Haemaphysalis longicornis</name>
    <name type="common">Bush tick</name>
    <dbReference type="NCBI Taxonomy" id="44386"/>
    <lineage>
        <taxon>Eukaryota</taxon>
        <taxon>Metazoa</taxon>
        <taxon>Ecdysozoa</taxon>
        <taxon>Arthropoda</taxon>
        <taxon>Chelicerata</taxon>
        <taxon>Arachnida</taxon>
        <taxon>Acari</taxon>
        <taxon>Parasitiformes</taxon>
        <taxon>Ixodida</taxon>
        <taxon>Ixodoidea</taxon>
        <taxon>Ixodidae</taxon>
        <taxon>Haemaphysalinae</taxon>
        <taxon>Haemaphysalis</taxon>
    </lineage>
</organism>
<name>A0A9J6GMS9_HAELO</name>
<evidence type="ECO:0000259" key="2">
    <source>
        <dbReference type="Pfam" id="PF21787"/>
    </source>
</evidence>
<evidence type="ECO:0000313" key="3">
    <source>
        <dbReference type="EMBL" id="KAH9375847.1"/>
    </source>
</evidence>
<sequence length="78" mass="8429">MRIKEKLQYNKQQDCCVGQAGVPLAGGSSSGVVLANSLLCFIITGLSLSYKIPVGHFLTKGLTGNQLYELVIFVIKKK</sequence>
<feature type="transmembrane region" description="Helical" evidence="1">
    <location>
        <begin position="31"/>
        <end position="50"/>
    </location>
</feature>